<dbReference type="InterPro" id="IPR003594">
    <property type="entry name" value="HATPase_dom"/>
</dbReference>
<dbReference type="Gene3D" id="3.30.565.10">
    <property type="entry name" value="Histidine kinase-like ATPase, C-terminal domain"/>
    <property type="match status" value="1"/>
</dbReference>
<dbReference type="InterPro" id="IPR011123">
    <property type="entry name" value="Y_Y_Y"/>
</dbReference>
<gene>
    <name evidence="20" type="ORF">SAMN05444405_10780</name>
</gene>
<proteinExistence type="predicted"/>
<dbReference type="InterPro" id="IPR011006">
    <property type="entry name" value="CheY-like_superfamily"/>
</dbReference>
<evidence type="ECO:0000256" key="1">
    <source>
        <dbReference type="ARBA" id="ARBA00000085"/>
    </source>
</evidence>
<dbReference type="InterPro" id="IPR018062">
    <property type="entry name" value="HTH_AraC-typ_CS"/>
</dbReference>
<keyword evidence="8 20" id="KW-0418">Kinase</keyword>
<dbReference type="FunFam" id="3.40.50.2300:FF:000138">
    <property type="entry name" value="Two-component system sensor histidine kinase/response regulator"/>
    <property type="match status" value="1"/>
</dbReference>
<feature type="domain" description="HTH araC/xylS-type" evidence="17">
    <location>
        <begin position="1260"/>
        <end position="1359"/>
    </location>
</feature>
<keyword evidence="10" id="KW-0902">Two-component regulatory system</keyword>
<comment type="subcellular location">
    <subcellularLocation>
        <location evidence="2">Cell membrane</location>
    </subcellularLocation>
</comment>
<dbReference type="InterPro" id="IPR003661">
    <property type="entry name" value="HisK_dim/P_dom"/>
</dbReference>
<evidence type="ECO:0000256" key="14">
    <source>
        <dbReference type="ARBA" id="ARBA00023163"/>
    </source>
</evidence>
<dbReference type="PROSITE" id="PS01124">
    <property type="entry name" value="HTH_ARAC_FAMILY_2"/>
    <property type="match status" value="1"/>
</dbReference>
<dbReference type="Pfam" id="PF00512">
    <property type="entry name" value="HisKA"/>
    <property type="match status" value="1"/>
</dbReference>
<evidence type="ECO:0000256" key="11">
    <source>
        <dbReference type="ARBA" id="ARBA00023015"/>
    </source>
</evidence>
<dbReference type="RefSeq" id="WP_073401083.1">
    <property type="nucleotide sequence ID" value="NZ_FQTV01000007.1"/>
</dbReference>
<dbReference type="EMBL" id="FQTV01000007">
    <property type="protein sequence ID" value="SHF33072.1"/>
    <property type="molecule type" value="Genomic_DNA"/>
</dbReference>
<evidence type="ECO:0000313" key="21">
    <source>
        <dbReference type="Proteomes" id="UP000184509"/>
    </source>
</evidence>
<dbReference type="SUPFAM" id="SSF47384">
    <property type="entry name" value="Homodimeric domain of signal transducing histidine kinase"/>
    <property type="match status" value="1"/>
</dbReference>
<keyword evidence="9" id="KW-0067">ATP-binding</keyword>
<evidence type="ECO:0000256" key="13">
    <source>
        <dbReference type="ARBA" id="ARBA00023136"/>
    </source>
</evidence>
<dbReference type="OrthoDB" id="717811at2"/>
<dbReference type="CDD" id="cd17574">
    <property type="entry name" value="REC_OmpR"/>
    <property type="match status" value="1"/>
</dbReference>
<keyword evidence="21" id="KW-1185">Reference proteome</keyword>
<dbReference type="Pfam" id="PF00072">
    <property type="entry name" value="Response_reg"/>
    <property type="match status" value="1"/>
</dbReference>
<name>A0A1M5AT02_9BACE</name>
<feature type="domain" description="Histidine kinase" evidence="18">
    <location>
        <begin position="854"/>
        <end position="1072"/>
    </location>
</feature>
<dbReference type="SUPFAM" id="SSF52172">
    <property type="entry name" value="CheY-like"/>
    <property type="match status" value="1"/>
</dbReference>
<feature type="transmembrane region" description="Helical" evidence="16">
    <location>
        <begin position="800"/>
        <end position="821"/>
    </location>
</feature>
<dbReference type="SMART" id="SM00387">
    <property type="entry name" value="HATPase_c"/>
    <property type="match status" value="1"/>
</dbReference>
<evidence type="ECO:0000256" key="3">
    <source>
        <dbReference type="ARBA" id="ARBA00012438"/>
    </source>
</evidence>
<dbReference type="FunFam" id="3.30.565.10:FF:000023">
    <property type="entry name" value="PAS domain-containing sensor histidine kinase"/>
    <property type="match status" value="1"/>
</dbReference>
<dbReference type="Gene3D" id="2.60.40.10">
    <property type="entry name" value="Immunoglobulins"/>
    <property type="match status" value="1"/>
</dbReference>
<dbReference type="SMART" id="SM00388">
    <property type="entry name" value="HisKA"/>
    <property type="match status" value="1"/>
</dbReference>
<dbReference type="SMART" id="SM00448">
    <property type="entry name" value="REC"/>
    <property type="match status" value="1"/>
</dbReference>
<keyword evidence="14" id="KW-0804">Transcription</keyword>
<evidence type="ECO:0000259" key="18">
    <source>
        <dbReference type="PROSITE" id="PS50109"/>
    </source>
</evidence>
<protein>
    <recommendedName>
        <fullName evidence="3">histidine kinase</fullName>
        <ecNumber evidence="3">2.7.13.3</ecNumber>
    </recommendedName>
</protein>
<keyword evidence="4" id="KW-1003">Cell membrane</keyword>
<dbReference type="GO" id="GO:0043565">
    <property type="term" value="F:sequence-specific DNA binding"/>
    <property type="evidence" value="ECO:0007669"/>
    <property type="project" value="InterPro"/>
</dbReference>
<dbReference type="GO" id="GO:0000155">
    <property type="term" value="F:phosphorelay sensor kinase activity"/>
    <property type="evidence" value="ECO:0007669"/>
    <property type="project" value="InterPro"/>
</dbReference>
<evidence type="ECO:0000256" key="9">
    <source>
        <dbReference type="ARBA" id="ARBA00022840"/>
    </source>
</evidence>
<dbReference type="GO" id="GO:0005524">
    <property type="term" value="F:ATP binding"/>
    <property type="evidence" value="ECO:0007669"/>
    <property type="project" value="UniProtKB-KW"/>
</dbReference>
<dbReference type="PROSITE" id="PS50110">
    <property type="entry name" value="RESPONSE_REGULATORY"/>
    <property type="match status" value="1"/>
</dbReference>
<dbReference type="SUPFAM" id="SSF46689">
    <property type="entry name" value="Homeodomain-like"/>
    <property type="match status" value="1"/>
</dbReference>
<evidence type="ECO:0000256" key="15">
    <source>
        <dbReference type="PROSITE-ProRule" id="PRU00169"/>
    </source>
</evidence>
<dbReference type="Gene3D" id="1.10.287.130">
    <property type="match status" value="1"/>
</dbReference>
<accession>A0A1M5AT02</accession>
<keyword evidence="6" id="KW-0808">Transferase</keyword>
<evidence type="ECO:0000313" key="20">
    <source>
        <dbReference type="EMBL" id="SHF33072.1"/>
    </source>
</evidence>
<dbReference type="InterPro" id="IPR036097">
    <property type="entry name" value="HisK_dim/P_sf"/>
</dbReference>
<evidence type="ECO:0000256" key="7">
    <source>
        <dbReference type="ARBA" id="ARBA00022741"/>
    </source>
</evidence>
<dbReference type="PANTHER" id="PTHR43547:SF2">
    <property type="entry name" value="HYBRID SIGNAL TRANSDUCTION HISTIDINE KINASE C"/>
    <property type="match status" value="1"/>
</dbReference>
<dbReference type="STRING" id="1297750.SAMN05444405_10780"/>
<dbReference type="InterPro" id="IPR015943">
    <property type="entry name" value="WD40/YVTN_repeat-like_dom_sf"/>
</dbReference>
<evidence type="ECO:0000256" key="5">
    <source>
        <dbReference type="ARBA" id="ARBA00022553"/>
    </source>
</evidence>
<keyword evidence="16" id="KW-1133">Transmembrane helix</keyword>
<dbReference type="InterPro" id="IPR013783">
    <property type="entry name" value="Ig-like_fold"/>
</dbReference>
<dbReference type="Gene3D" id="2.130.10.10">
    <property type="entry name" value="YVTN repeat-like/Quinoprotein amine dehydrogenase"/>
    <property type="match status" value="2"/>
</dbReference>
<dbReference type="Proteomes" id="UP000184509">
    <property type="component" value="Unassembled WGS sequence"/>
</dbReference>
<dbReference type="InterPro" id="IPR011110">
    <property type="entry name" value="Reg_prop"/>
</dbReference>
<dbReference type="EC" id="2.7.13.3" evidence="3"/>
<dbReference type="SUPFAM" id="SSF55874">
    <property type="entry name" value="ATPase domain of HSP90 chaperone/DNA topoisomerase II/histidine kinase"/>
    <property type="match status" value="1"/>
</dbReference>
<dbReference type="InterPro" id="IPR018060">
    <property type="entry name" value="HTH_AraC"/>
</dbReference>
<dbReference type="PROSITE" id="PS00041">
    <property type="entry name" value="HTH_ARAC_FAMILY_1"/>
    <property type="match status" value="1"/>
</dbReference>
<dbReference type="GO" id="GO:0005886">
    <property type="term" value="C:plasma membrane"/>
    <property type="evidence" value="ECO:0007669"/>
    <property type="project" value="UniProtKB-SubCell"/>
</dbReference>
<keyword evidence="5 15" id="KW-0597">Phosphoprotein</keyword>
<dbReference type="InterPro" id="IPR005467">
    <property type="entry name" value="His_kinase_dom"/>
</dbReference>
<evidence type="ECO:0000256" key="16">
    <source>
        <dbReference type="SAM" id="Phobius"/>
    </source>
</evidence>
<keyword evidence="11" id="KW-0805">Transcription regulation</keyword>
<dbReference type="SMART" id="SM00342">
    <property type="entry name" value="HTH_ARAC"/>
    <property type="match status" value="1"/>
</dbReference>
<dbReference type="InterPro" id="IPR004358">
    <property type="entry name" value="Sig_transdc_His_kin-like_C"/>
</dbReference>
<evidence type="ECO:0000256" key="12">
    <source>
        <dbReference type="ARBA" id="ARBA00023125"/>
    </source>
</evidence>
<organism evidence="20 21">
    <name type="scientific">Bacteroides luti</name>
    <dbReference type="NCBI Taxonomy" id="1297750"/>
    <lineage>
        <taxon>Bacteria</taxon>
        <taxon>Pseudomonadati</taxon>
        <taxon>Bacteroidota</taxon>
        <taxon>Bacteroidia</taxon>
        <taxon>Bacteroidales</taxon>
        <taxon>Bacteroidaceae</taxon>
        <taxon>Bacteroides</taxon>
    </lineage>
</organism>
<dbReference type="Gene3D" id="1.10.10.60">
    <property type="entry name" value="Homeodomain-like"/>
    <property type="match status" value="2"/>
</dbReference>
<dbReference type="GO" id="GO:0003700">
    <property type="term" value="F:DNA-binding transcription factor activity"/>
    <property type="evidence" value="ECO:0007669"/>
    <property type="project" value="InterPro"/>
</dbReference>
<dbReference type="Pfam" id="PF07495">
    <property type="entry name" value="Y_Y_Y"/>
    <property type="match status" value="1"/>
</dbReference>
<keyword evidence="12" id="KW-0238">DNA-binding</keyword>
<evidence type="ECO:0000256" key="4">
    <source>
        <dbReference type="ARBA" id="ARBA00022475"/>
    </source>
</evidence>
<keyword evidence="16" id="KW-0812">Transmembrane</keyword>
<dbReference type="FunFam" id="1.10.287.130:FF:000034">
    <property type="entry name" value="Two-component system sensor histidine kinase/response regulator"/>
    <property type="match status" value="1"/>
</dbReference>
<dbReference type="PROSITE" id="PS50109">
    <property type="entry name" value="HIS_KIN"/>
    <property type="match status" value="1"/>
</dbReference>
<dbReference type="InterPro" id="IPR001789">
    <property type="entry name" value="Sig_transdc_resp-reg_receiver"/>
</dbReference>
<dbReference type="CDD" id="cd00082">
    <property type="entry name" value="HisKA"/>
    <property type="match status" value="1"/>
</dbReference>
<evidence type="ECO:0000259" key="17">
    <source>
        <dbReference type="PROSITE" id="PS01124"/>
    </source>
</evidence>
<dbReference type="Gene3D" id="3.40.50.2300">
    <property type="match status" value="1"/>
</dbReference>
<dbReference type="Pfam" id="PF02518">
    <property type="entry name" value="HATPase_c"/>
    <property type="match status" value="1"/>
</dbReference>
<evidence type="ECO:0000256" key="6">
    <source>
        <dbReference type="ARBA" id="ARBA00022679"/>
    </source>
</evidence>
<dbReference type="Pfam" id="PF12833">
    <property type="entry name" value="HTH_18"/>
    <property type="match status" value="1"/>
</dbReference>
<evidence type="ECO:0000256" key="8">
    <source>
        <dbReference type="ARBA" id="ARBA00022777"/>
    </source>
</evidence>
<keyword evidence="13 16" id="KW-0472">Membrane</keyword>
<dbReference type="SUPFAM" id="SSF63829">
    <property type="entry name" value="Calcium-dependent phosphotriesterase"/>
    <property type="match status" value="3"/>
</dbReference>
<dbReference type="InterPro" id="IPR009057">
    <property type="entry name" value="Homeodomain-like_sf"/>
</dbReference>
<evidence type="ECO:0000256" key="10">
    <source>
        <dbReference type="ARBA" id="ARBA00023012"/>
    </source>
</evidence>
<dbReference type="PRINTS" id="PR00344">
    <property type="entry name" value="BCTRLSENSOR"/>
</dbReference>
<reference evidence="20 21" key="1">
    <citation type="submission" date="2016-11" db="EMBL/GenBank/DDBJ databases">
        <authorList>
            <person name="Jaros S."/>
            <person name="Januszkiewicz K."/>
            <person name="Wedrychowicz H."/>
        </authorList>
    </citation>
    <scope>NUCLEOTIDE SEQUENCE [LARGE SCALE GENOMIC DNA]</scope>
    <source>
        <strain evidence="20 21">DSM 26991</strain>
    </source>
</reference>
<comment type="catalytic activity">
    <reaction evidence="1">
        <text>ATP + protein L-histidine = ADP + protein N-phospho-L-histidine.</text>
        <dbReference type="EC" id="2.7.13.3"/>
    </reaction>
</comment>
<keyword evidence="7" id="KW-0547">Nucleotide-binding</keyword>
<evidence type="ECO:0000256" key="2">
    <source>
        <dbReference type="ARBA" id="ARBA00004236"/>
    </source>
</evidence>
<dbReference type="Pfam" id="PF07494">
    <property type="entry name" value="Reg_prop"/>
    <property type="match status" value="8"/>
</dbReference>
<evidence type="ECO:0000259" key="19">
    <source>
        <dbReference type="PROSITE" id="PS50110"/>
    </source>
</evidence>
<dbReference type="InterPro" id="IPR036890">
    <property type="entry name" value="HATPase_C_sf"/>
</dbReference>
<feature type="modified residue" description="4-aspartylphosphate" evidence="15">
    <location>
        <position position="1157"/>
    </location>
</feature>
<sequence length="1361" mass="155559">MKNRLIQILYLILVSLPTISAAQPYSIKRLGVELGLSNNNVVSITQDKLGFLWFATEEGLNKFNGSRFINYYKYSTQSPSISGNELNRVYADKVDSIIWIATQRSGLNAYNYNNNTFTVYKKNPADKNSLITNDVTSVTNAADGNLWISTYYRGVDYFDKKTKKFTHYNKSTLSGLTNENVWTVMEDNDRNLFIGHVNEGLSILSLRNKRVRNFKNNPQDPTSIPGNEVRCIFRDSNNNIWVGTNSGLALFNPDRNNFTVFRNNNSAFFAPKLSSIYSIQQINSNQLWIATEFEGIFILDIRQLSIMSADKVSFRHISSGDDEYQLSASTVRSIFQDSFHNIWIGTYGGGINFISNNPPLFNTLSYNPVLGKNSKLSYKVAWGMCTDRQGKTWIGTDGGGINVFEKGKRIAIYNKESGQLSDNAVLSMFNDSQNNIWIGTYLGGVNCYNNKSKQFKQVVLGGKSRLDIRCFFEDLHHNLWIGSSEGIYCINLQDQQKITAYNSKNSGLQGDLVRSIFQDSKGRMWIGTFGNGLGIYSPKMKLLKKFDDYSGFCSNTINYIFRDSRNRIWVATGDGLVLFPSISNYNYRTFKRSDGLVNSHIRAITEDNKKNIWISTNKGLSKYSEAKNKFENYDISDGIPAGNFMSGSITKDKDGFIYFGSLGGVCYFNPEQFTDGREYPHPVISEVKIYNKLSTLEHDEKVIPLGGNKHIDLNYKQNSFSIAFNELDYSLNNQVEYTYILKGVNDSWYTLEEGHNSVTFLDVAPGDYEFQIKARLHNQDWSNEAISVFIHIAPPFWLTWWAKSLYFILFITLVYISLYAYKRRISWRSSYQMERKKHEQEQELNNERLRFYTNITHELRTPLTLILGPLEDLMKEKSLQTRQLRKISVIHQSAIRLLNLINQILEFRKTETQNRKLCVSRNNIAKLIQEIGLKYKELNRNPDVEFNVVIEKEDMQLMFDREVITIILDNFISNAIKYTEKGSIIISLYSTVKDEVEYTEIKVSDTGHGIEAEALSRIFESYYQVNSKHQASGTGIGLALVKNLATLHQGEIWVESTVGKGSDFFVRLQTNNTYPNALRTDEPEVEEEPEVAEAVEEAAEEDFNTEKQILLVVEDNQDIREYISDTFSEDFEVVTAEDGRKGLEKALTIIPDLVISDIMMPGMDGVELCKKLKQDVCTSHIPIILLTAKDSMQDKEYGYTVGADSYLTKPFSASLLRSRVNNLLESRKQLAVLFSGNKNIVIKQEPVSNTLNKLDNEFINKVTQYIEADLSSDKIDVTYLSDKMCMSASTLYRKMKALTNMSTNEYIRKVKLQNAVKLLLEGESKISEIAYKVGFNNVVYFRQCFKDEYGVSPSEYVKRQR</sequence>
<feature type="domain" description="Response regulatory" evidence="19">
    <location>
        <begin position="1109"/>
        <end position="1224"/>
    </location>
</feature>
<dbReference type="PANTHER" id="PTHR43547">
    <property type="entry name" value="TWO-COMPONENT HISTIDINE KINASE"/>
    <property type="match status" value="1"/>
</dbReference>